<evidence type="ECO:0000256" key="1">
    <source>
        <dbReference type="SAM" id="Phobius"/>
    </source>
</evidence>
<accession>A0A930DND9</accession>
<evidence type="ECO:0000313" key="2">
    <source>
        <dbReference type="EMBL" id="MBF1283492.1"/>
    </source>
</evidence>
<dbReference type="AlphaFoldDB" id="A0A930DND9"/>
<reference evidence="2" key="1">
    <citation type="submission" date="2020-04" db="EMBL/GenBank/DDBJ databases">
        <title>Deep metagenomics examines the oral microbiome during advanced dental caries in children, revealing novel taxa and co-occurrences with host molecules.</title>
        <authorList>
            <person name="Baker J.L."/>
            <person name="Morton J.T."/>
            <person name="Dinis M."/>
            <person name="Alvarez R."/>
            <person name="Tran N.C."/>
            <person name="Knight R."/>
            <person name="Edlund A."/>
        </authorList>
    </citation>
    <scope>NUCLEOTIDE SEQUENCE</scope>
    <source>
        <strain evidence="2">JCVI_24_bin.2</strain>
    </source>
</reference>
<feature type="transmembrane region" description="Helical" evidence="1">
    <location>
        <begin position="115"/>
        <end position="139"/>
    </location>
</feature>
<feature type="transmembrane region" description="Helical" evidence="1">
    <location>
        <begin position="32"/>
        <end position="51"/>
    </location>
</feature>
<sequence length="196" mass="20922">MKNSLFVRKLVGTAILTAVVLSLQLVLGSVKFGPFNITFTLVPIILGAVLYGPVSAAFLGAVFGLTVCFSVISGNDAGGFVLFSQRPIITLLLCLVKSTAAGYLAGLCAKRKSTLYLSAAVAPLVNTGIFILGLVLFFRDTLVLWANGEEAVMQFILFSILGVNFLAELLLNLLLVPVILRILAGVRFTKDEIENI</sequence>
<feature type="transmembrane region" description="Helical" evidence="1">
    <location>
        <begin position="58"/>
        <end position="82"/>
    </location>
</feature>
<keyword evidence="1" id="KW-0812">Transmembrane</keyword>
<dbReference type="Pfam" id="PF12822">
    <property type="entry name" value="ECF_trnsprt"/>
    <property type="match status" value="1"/>
</dbReference>
<dbReference type="InterPro" id="IPR024529">
    <property type="entry name" value="ECF_trnsprt_substrate-spec"/>
</dbReference>
<keyword evidence="1" id="KW-1133">Transmembrane helix</keyword>
<evidence type="ECO:0000313" key="3">
    <source>
        <dbReference type="Proteomes" id="UP000709351"/>
    </source>
</evidence>
<comment type="caution">
    <text evidence="2">The sequence shown here is derived from an EMBL/GenBank/DDBJ whole genome shotgun (WGS) entry which is preliminary data.</text>
</comment>
<feature type="transmembrane region" description="Helical" evidence="1">
    <location>
        <begin position="88"/>
        <end position="108"/>
    </location>
</feature>
<proteinExistence type="predicted"/>
<dbReference type="Gene3D" id="1.10.1760.20">
    <property type="match status" value="1"/>
</dbReference>
<dbReference type="Proteomes" id="UP000709351">
    <property type="component" value="Unassembled WGS sequence"/>
</dbReference>
<gene>
    <name evidence="2" type="ORF">HXM93_03030</name>
</gene>
<keyword evidence="1" id="KW-0472">Membrane</keyword>
<feature type="transmembrane region" description="Helical" evidence="1">
    <location>
        <begin position="151"/>
        <end position="180"/>
    </location>
</feature>
<protein>
    <submittedName>
        <fullName evidence="2">ECF transporter S component</fullName>
    </submittedName>
</protein>
<dbReference type="GO" id="GO:0022857">
    <property type="term" value="F:transmembrane transporter activity"/>
    <property type="evidence" value="ECO:0007669"/>
    <property type="project" value="InterPro"/>
</dbReference>
<dbReference type="EMBL" id="JABZRD010000145">
    <property type="protein sequence ID" value="MBF1283492.1"/>
    <property type="molecule type" value="Genomic_DNA"/>
</dbReference>
<name>A0A930DND9_9FIRM</name>
<organism evidence="2 3">
    <name type="scientific">Oribacterium parvum</name>
    <dbReference type="NCBI Taxonomy" id="1501329"/>
    <lineage>
        <taxon>Bacteria</taxon>
        <taxon>Bacillati</taxon>
        <taxon>Bacillota</taxon>
        <taxon>Clostridia</taxon>
        <taxon>Lachnospirales</taxon>
        <taxon>Lachnospiraceae</taxon>
        <taxon>Oribacterium</taxon>
    </lineage>
</organism>